<dbReference type="Proteomes" id="UP000789901">
    <property type="component" value="Unassembled WGS sequence"/>
</dbReference>
<name>A0ABN7UP34_GIGMA</name>
<feature type="non-terminal residue" evidence="2">
    <location>
        <position position="1"/>
    </location>
</feature>
<evidence type="ECO:0000256" key="1">
    <source>
        <dbReference type="SAM" id="SignalP"/>
    </source>
</evidence>
<accession>A0ABN7UP34</accession>
<dbReference type="EMBL" id="CAJVQB010004624">
    <property type="protein sequence ID" value="CAG8641180.1"/>
    <property type="molecule type" value="Genomic_DNA"/>
</dbReference>
<comment type="caution">
    <text evidence="2">The sequence shown here is derived from an EMBL/GenBank/DDBJ whole genome shotgun (WGS) entry which is preliminary data.</text>
</comment>
<evidence type="ECO:0000313" key="3">
    <source>
        <dbReference type="Proteomes" id="UP000789901"/>
    </source>
</evidence>
<evidence type="ECO:0000313" key="2">
    <source>
        <dbReference type="EMBL" id="CAG8641180.1"/>
    </source>
</evidence>
<gene>
    <name evidence="2" type="ORF">GMARGA_LOCUS8851</name>
</gene>
<sequence length="100" mass="11376">GKFITLAKLAFVLCGTIEWTYPTPSLAFQLSSESNNNSNQAKKRRRQELECIAKKFNSHSPSTQHIYKKLLQTKPDTNSNSTTSNLSFEQIKINQLQETL</sequence>
<feature type="signal peptide" evidence="1">
    <location>
        <begin position="1"/>
        <end position="27"/>
    </location>
</feature>
<keyword evidence="3" id="KW-1185">Reference proteome</keyword>
<feature type="chain" id="PRO_5047007188" evidence="1">
    <location>
        <begin position="28"/>
        <end position="100"/>
    </location>
</feature>
<reference evidence="2 3" key="1">
    <citation type="submission" date="2021-06" db="EMBL/GenBank/DDBJ databases">
        <authorList>
            <person name="Kallberg Y."/>
            <person name="Tangrot J."/>
            <person name="Rosling A."/>
        </authorList>
    </citation>
    <scope>NUCLEOTIDE SEQUENCE [LARGE SCALE GENOMIC DNA]</scope>
    <source>
        <strain evidence="2 3">120-4 pot B 10/14</strain>
    </source>
</reference>
<keyword evidence="1" id="KW-0732">Signal</keyword>
<protein>
    <submittedName>
        <fullName evidence="2">22183_t:CDS:1</fullName>
    </submittedName>
</protein>
<organism evidence="2 3">
    <name type="scientific">Gigaspora margarita</name>
    <dbReference type="NCBI Taxonomy" id="4874"/>
    <lineage>
        <taxon>Eukaryota</taxon>
        <taxon>Fungi</taxon>
        <taxon>Fungi incertae sedis</taxon>
        <taxon>Mucoromycota</taxon>
        <taxon>Glomeromycotina</taxon>
        <taxon>Glomeromycetes</taxon>
        <taxon>Diversisporales</taxon>
        <taxon>Gigasporaceae</taxon>
        <taxon>Gigaspora</taxon>
    </lineage>
</organism>
<proteinExistence type="predicted"/>